<keyword evidence="1" id="KW-1185">Reference proteome</keyword>
<dbReference type="AlphaFoldDB" id="A0A915A3P6"/>
<proteinExistence type="predicted"/>
<reference evidence="2 3" key="1">
    <citation type="submission" date="2022-11" db="UniProtKB">
        <authorList>
            <consortium name="WormBaseParasite"/>
        </authorList>
    </citation>
    <scope>IDENTIFICATION</scope>
</reference>
<dbReference type="Proteomes" id="UP000887569">
    <property type="component" value="Unplaced"/>
</dbReference>
<evidence type="ECO:0000313" key="2">
    <source>
        <dbReference type="WBParaSite" id="PgE179_g001_t01"/>
    </source>
</evidence>
<sequence>MLGAPFRCHRNAAQVRCIFNRTWFTQVSCAFEAFLDFFFRLRRNTVSFNYTFAMIARNLFAASHQIFARRFCHLCVICEGNFAVIEHRGHKR</sequence>
<name>A0A915A3P6_PARUN</name>
<evidence type="ECO:0000313" key="3">
    <source>
        <dbReference type="WBParaSite" id="PgE179_g001_t04"/>
    </source>
</evidence>
<accession>A0A915A3P6</accession>
<protein>
    <submittedName>
        <fullName evidence="2 3">2-oxoglutarate dehydrogenase E1 component N-terminal domain-containing protein</fullName>
    </submittedName>
</protein>
<organism evidence="1 3">
    <name type="scientific">Parascaris univalens</name>
    <name type="common">Nematode worm</name>
    <dbReference type="NCBI Taxonomy" id="6257"/>
    <lineage>
        <taxon>Eukaryota</taxon>
        <taxon>Metazoa</taxon>
        <taxon>Ecdysozoa</taxon>
        <taxon>Nematoda</taxon>
        <taxon>Chromadorea</taxon>
        <taxon>Rhabditida</taxon>
        <taxon>Spirurina</taxon>
        <taxon>Ascaridomorpha</taxon>
        <taxon>Ascaridoidea</taxon>
        <taxon>Ascarididae</taxon>
        <taxon>Parascaris</taxon>
    </lineage>
</organism>
<dbReference type="WBParaSite" id="PgE179_g001_t04">
    <property type="protein sequence ID" value="PgE179_g001_t04"/>
    <property type="gene ID" value="PgE179_g001"/>
</dbReference>
<dbReference type="WBParaSite" id="PgE179_g001_t01">
    <property type="protein sequence ID" value="PgE179_g001_t01"/>
    <property type="gene ID" value="PgE179_g001"/>
</dbReference>
<evidence type="ECO:0000313" key="1">
    <source>
        <dbReference type="Proteomes" id="UP000887569"/>
    </source>
</evidence>